<feature type="chain" id="PRO_5003369052" evidence="3">
    <location>
        <begin position="33"/>
        <end position="393"/>
    </location>
</feature>
<proteinExistence type="predicted"/>
<evidence type="ECO:0000313" key="5">
    <source>
        <dbReference type="Proteomes" id="UP000000492"/>
    </source>
</evidence>
<dbReference type="AlphaFoldDB" id="F8E2D4"/>
<accession>F8E2D4</accession>
<dbReference type="STRING" id="662755.CRES_1899"/>
<dbReference type="HOGENOM" id="CLU_043007_0_1_11"/>
<dbReference type="NCBIfam" id="TIGR03769">
    <property type="entry name" value="P_ac_wall_RPT"/>
    <property type="match status" value="1"/>
</dbReference>
<protein>
    <submittedName>
        <fullName evidence="4">ABC transport system-associated protein</fullName>
    </submittedName>
</protein>
<feature type="compositionally biased region" description="Basic and acidic residues" evidence="1">
    <location>
        <begin position="351"/>
        <end position="393"/>
    </location>
</feature>
<dbReference type="KEGG" id="crd:CRES_1899"/>
<feature type="region of interest" description="Disordered" evidence="1">
    <location>
        <begin position="347"/>
        <end position="393"/>
    </location>
</feature>
<feature type="compositionally biased region" description="Low complexity" evidence="1">
    <location>
        <begin position="29"/>
        <end position="43"/>
    </location>
</feature>
<dbReference type="InterPro" id="IPR022435">
    <property type="entry name" value="Surface-anchored_actinobac"/>
</dbReference>
<dbReference type="Proteomes" id="UP000000492">
    <property type="component" value="Chromosome"/>
</dbReference>
<feature type="compositionally biased region" description="Polar residues" evidence="1">
    <location>
        <begin position="310"/>
        <end position="321"/>
    </location>
</feature>
<dbReference type="eggNOG" id="COG0803">
    <property type="taxonomic scope" value="Bacteria"/>
</dbReference>
<feature type="region of interest" description="Disordered" evidence="1">
    <location>
        <begin position="274"/>
        <end position="321"/>
    </location>
</feature>
<sequence length="393" mass="41471">MKKNNSPLTIRAAAVVTALALGATTAVVPAQGAPGEGGAASSQSDPALKQTVKDDERFAPRGQKHAFTKGHADLGVRLEGDGAKGGSSEGNDGGLTMMLRDDSKEQPVWRHLEDVAFVVGENSKQQLPEGGDYEFTGARAGQQVYVLPQTEKQGVPWLGWNTQSPELVKSVSRGVTMQLLGHQGPGQLTMFLQAGGFAKPQKIFSTGDSMPQGMWVDSNTHAHANWVFTEPGVHRVALGIRAKQADGKVLSGTKIVTFAVGVDAQEALSAGWQGEVPKTSAADDAATGSANGNSQGTEGNGDGQGKDSAAENSADSSTGSNTTRWVLLGAGVLLALVVIGGVISMRSGRSARREAEEQLRELREKRQAREQRAPRERRDNAQTRTAKERNENG</sequence>
<keyword evidence="2" id="KW-0812">Transmembrane</keyword>
<evidence type="ECO:0000256" key="2">
    <source>
        <dbReference type="SAM" id="Phobius"/>
    </source>
</evidence>
<evidence type="ECO:0000256" key="3">
    <source>
        <dbReference type="SAM" id="SignalP"/>
    </source>
</evidence>
<gene>
    <name evidence="4" type="ordered locus">CRES_1899</name>
</gene>
<dbReference type="OrthoDB" id="4424311at2"/>
<keyword evidence="2" id="KW-1133">Transmembrane helix</keyword>
<feature type="region of interest" description="Disordered" evidence="1">
    <location>
        <begin position="29"/>
        <end position="52"/>
    </location>
</feature>
<dbReference type="NCBIfam" id="NF038134">
    <property type="entry name" value="choice_anch_M"/>
    <property type="match status" value="1"/>
</dbReference>
<feature type="compositionally biased region" description="Low complexity" evidence="1">
    <location>
        <begin position="279"/>
        <end position="293"/>
    </location>
</feature>
<dbReference type="RefSeq" id="WP_013889236.1">
    <property type="nucleotide sequence ID" value="NC_015673.1"/>
</dbReference>
<feature type="transmembrane region" description="Helical" evidence="2">
    <location>
        <begin position="325"/>
        <end position="343"/>
    </location>
</feature>
<evidence type="ECO:0000313" key="4">
    <source>
        <dbReference type="EMBL" id="AEI10252.1"/>
    </source>
</evidence>
<organism evidence="4 5">
    <name type="scientific">Corynebacterium resistens (strain DSM 45100 / JCM 12819 / GTC 2026 / SICGH 158)</name>
    <dbReference type="NCBI Taxonomy" id="662755"/>
    <lineage>
        <taxon>Bacteria</taxon>
        <taxon>Bacillati</taxon>
        <taxon>Actinomycetota</taxon>
        <taxon>Actinomycetes</taxon>
        <taxon>Mycobacteriales</taxon>
        <taxon>Corynebacteriaceae</taxon>
        <taxon>Corynebacterium</taxon>
    </lineage>
</organism>
<keyword evidence="5" id="KW-1185">Reference proteome</keyword>
<feature type="signal peptide" evidence="3">
    <location>
        <begin position="1"/>
        <end position="32"/>
    </location>
</feature>
<name>F8E2D4_CORRG</name>
<keyword evidence="3" id="KW-0732">Signal</keyword>
<keyword evidence="2" id="KW-0472">Membrane</keyword>
<reference evidence="4 5" key="1">
    <citation type="journal article" date="2012" name="BMC Genomics">
        <title>Complete genome sequence, lifestyle, and multi-drug resistance of the human pathogen Corynebacterium resistens DSM 45100 isolated from blood samples of a leukemia patient.</title>
        <authorList>
            <person name="Schroder J."/>
            <person name="Maus I."/>
            <person name="Meyer K."/>
            <person name="Wordemann S."/>
            <person name="Blom J."/>
            <person name="Jaenicke S."/>
            <person name="Schneider J."/>
            <person name="Trost E."/>
            <person name="Tauch A."/>
        </authorList>
    </citation>
    <scope>NUCLEOTIDE SEQUENCE [LARGE SCALE GENOMIC DNA]</scope>
    <source>
        <strain evidence="5">DSM 45100 / JCM 12819 / CCUG 50093 / GTC 2026 / SICGH 158</strain>
    </source>
</reference>
<dbReference type="EMBL" id="CP002857">
    <property type="protein sequence ID" value="AEI10252.1"/>
    <property type="molecule type" value="Genomic_DNA"/>
</dbReference>
<evidence type="ECO:0000256" key="1">
    <source>
        <dbReference type="SAM" id="MobiDB-lite"/>
    </source>
</evidence>